<dbReference type="InterPro" id="IPR002495">
    <property type="entry name" value="Glyco_trans_8"/>
</dbReference>
<evidence type="ECO:0000313" key="6">
    <source>
        <dbReference type="EMBL" id="KAL3701718.1"/>
    </source>
</evidence>
<evidence type="ECO:0000313" key="7">
    <source>
        <dbReference type="Proteomes" id="UP001633002"/>
    </source>
</evidence>
<evidence type="ECO:0000256" key="3">
    <source>
        <dbReference type="ARBA" id="ARBA00022676"/>
    </source>
</evidence>
<accession>A0ABD3IDI3</accession>
<comment type="caution">
    <text evidence="6">The sequence shown here is derived from an EMBL/GenBank/DDBJ whole genome shotgun (WGS) entry which is preliminary data.</text>
</comment>
<keyword evidence="4" id="KW-1133">Transmembrane helix</keyword>
<dbReference type="GO" id="GO:0000139">
    <property type="term" value="C:Golgi membrane"/>
    <property type="evidence" value="ECO:0007669"/>
    <property type="project" value="UniProtKB-SubCell"/>
</dbReference>
<dbReference type="GO" id="GO:0071555">
    <property type="term" value="P:cell wall organization"/>
    <property type="evidence" value="ECO:0007669"/>
    <property type="project" value="UniProtKB-KW"/>
</dbReference>
<evidence type="ECO:0000256" key="2">
    <source>
        <dbReference type="ARBA" id="ARBA00006351"/>
    </source>
</evidence>
<dbReference type="SUPFAM" id="SSF53448">
    <property type="entry name" value="Nucleotide-diphospho-sugar transferases"/>
    <property type="match status" value="1"/>
</dbReference>
<comment type="subcellular location">
    <subcellularLocation>
        <location evidence="4">Golgi apparatus membrane</location>
        <topology evidence="4">Single-pass type II membrane protein</topology>
    </subcellularLocation>
</comment>
<protein>
    <recommendedName>
        <fullName evidence="4">Hexosyltransferase</fullName>
        <ecNumber evidence="4">2.4.1.-</ecNumber>
    </recommendedName>
</protein>
<name>A0ABD3IDI3_9MARC</name>
<dbReference type="InterPro" id="IPR029993">
    <property type="entry name" value="GAUT"/>
</dbReference>
<sequence>MSRRAGDGRRPSRRRFSYTSVLLLAGLISCCYVLFSVPKFLPTRQSSQDDGGLAGYSENGGREKPELSTDSDIFSPASVARQLRDMLTLAKAYVVMAKENSNYGLAWELSAQIRVCQNLLSHSATSGTSVSFQEAEPVLKTLSALTEQAKELHYDSATMIMKLKAQMQALEERANAAAAQSTVFGQLAAEAVPKGLHCLGMRLTMVWATTEELRAKVESRKHDRRLTDNSLYHFCVFSDNVLATNVVVNSTIQTAEHADRLVFHVVTDHMNYGAMEAWFASSDLHGAAVEVQNIDELTWLNSSYVPVMKQLEDAETRSYYFKSGSADAKSTLKFRNPKYLSMLNHLRFYIPEVYPQLEKVVFLDDDVVVQRDLSALFSIDLHGNVNGAVETCLESFHRFHKYLNFSDPRISKHFDPESCGWAFGMNVFDLVAWKKANVTSRYHYWQEQNVDRSLWKLGTLPPGLLTFYGLTYSLDPRWHVLGLGYDSNIDSQLIENGAVVHFNGNMKPWLKLAMSRYKPIWEKHVDFSSPYVQQCNIH</sequence>
<dbReference type="PROSITE" id="PS51257">
    <property type="entry name" value="PROKAR_LIPOPROTEIN"/>
    <property type="match status" value="1"/>
</dbReference>
<dbReference type="AlphaFoldDB" id="A0ABD3IDI3"/>
<dbReference type="PANTHER" id="PTHR32116:SF20">
    <property type="entry name" value="HEXOSYLTRANSFERASE GAUT11"/>
    <property type="match status" value="1"/>
</dbReference>
<keyword evidence="4" id="KW-0961">Cell wall biogenesis/degradation</keyword>
<feature type="region of interest" description="Disordered" evidence="5">
    <location>
        <begin position="44"/>
        <end position="71"/>
    </location>
</feature>
<reference evidence="6 7" key="1">
    <citation type="submission" date="2024-09" db="EMBL/GenBank/DDBJ databases">
        <title>Chromosome-scale assembly of Riccia sorocarpa.</title>
        <authorList>
            <person name="Paukszto L."/>
        </authorList>
    </citation>
    <scope>NUCLEOTIDE SEQUENCE [LARGE SCALE GENOMIC DNA]</scope>
    <source>
        <strain evidence="6">LP-2024</strain>
        <tissue evidence="6">Aerial parts of the thallus</tissue>
    </source>
</reference>
<evidence type="ECO:0000256" key="1">
    <source>
        <dbReference type="ARBA" id="ARBA00004877"/>
    </source>
</evidence>
<keyword evidence="3 4" id="KW-0808">Transferase</keyword>
<evidence type="ECO:0000256" key="4">
    <source>
        <dbReference type="RuleBase" id="RU362027"/>
    </source>
</evidence>
<comment type="pathway">
    <text evidence="1 4">Glycan metabolism; pectin biosynthesis.</text>
</comment>
<dbReference type="Proteomes" id="UP001633002">
    <property type="component" value="Unassembled WGS sequence"/>
</dbReference>
<dbReference type="Pfam" id="PF01501">
    <property type="entry name" value="Glyco_transf_8"/>
    <property type="match status" value="1"/>
</dbReference>
<keyword evidence="4" id="KW-0472">Membrane</keyword>
<keyword evidence="7" id="KW-1185">Reference proteome</keyword>
<dbReference type="Gene3D" id="3.90.550.10">
    <property type="entry name" value="Spore Coat Polysaccharide Biosynthesis Protein SpsA, Chain A"/>
    <property type="match status" value="1"/>
</dbReference>
<keyword evidence="4" id="KW-0812">Transmembrane</keyword>
<dbReference type="EC" id="2.4.1.-" evidence="4"/>
<organism evidence="6 7">
    <name type="scientific">Riccia sorocarpa</name>
    <dbReference type="NCBI Taxonomy" id="122646"/>
    <lineage>
        <taxon>Eukaryota</taxon>
        <taxon>Viridiplantae</taxon>
        <taxon>Streptophyta</taxon>
        <taxon>Embryophyta</taxon>
        <taxon>Marchantiophyta</taxon>
        <taxon>Marchantiopsida</taxon>
        <taxon>Marchantiidae</taxon>
        <taxon>Marchantiales</taxon>
        <taxon>Ricciaceae</taxon>
        <taxon>Riccia</taxon>
    </lineage>
</organism>
<keyword evidence="3 4" id="KW-0328">Glycosyltransferase</keyword>
<dbReference type="PANTHER" id="PTHR32116">
    <property type="entry name" value="GALACTURONOSYLTRANSFERASE 4-RELATED"/>
    <property type="match status" value="1"/>
</dbReference>
<dbReference type="CDD" id="cd06429">
    <property type="entry name" value="GT8_like_1"/>
    <property type="match status" value="1"/>
</dbReference>
<dbReference type="Pfam" id="PF25557">
    <property type="entry name" value="GAUT_1"/>
    <property type="match status" value="1"/>
</dbReference>
<feature type="transmembrane region" description="Helical" evidence="4">
    <location>
        <begin position="21"/>
        <end position="41"/>
    </location>
</feature>
<dbReference type="EMBL" id="JBJQOH010000001">
    <property type="protein sequence ID" value="KAL3701718.1"/>
    <property type="molecule type" value="Genomic_DNA"/>
</dbReference>
<keyword evidence="4" id="KW-0333">Golgi apparatus</keyword>
<dbReference type="GO" id="GO:0016757">
    <property type="term" value="F:glycosyltransferase activity"/>
    <property type="evidence" value="ECO:0007669"/>
    <property type="project" value="UniProtKB-KW"/>
</dbReference>
<comment type="similarity">
    <text evidence="2 4">Belongs to the glycosyltransferase 8 family.</text>
</comment>
<gene>
    <name evidence="6" type="ORF">R1sor_019740</name>
</gene>
<dbReference type="InterPro" id="IPR029044">
    <property type="entry name" value="Nucleotide-diphossugar_trans"/>
</dbReference>
<proteinExistence type="inferred from homology"/>
<evidence type="ECO:0000256" key="5">
    <source>
        <dbReference type="SAM" id="MobiDB-lite"/>
    </source>
</evidence>